<feature type="domain" description="Nitroreductase" evidence="3">
    <location>
        <begin position="9"/>
        <end position="197"/>
    </location>
</feature>
<dbReference type="InterPro" id="IPR000415">
    <property type="entry name" value="Nitroreductase-like"/>
</dbReference>
<dbReference type="SUPFAM" id="SSF55469">
    <property type="entry name" value="FMN-dependent nitroreductase-like"/>
    <property type="match status" value="1"/>
</dbReference>
<gene>
    <name evidence="4" type="ORF">CLV80_10924</name>
</gene>
<dbReference type="PANTHER" id="PTHR43673:SF10">
    <property type="entry name" value="NADH DEHYDROGENASE_NAD(P)H NITROREDUCTASE XCC3605-RELATED"/>
    <property type="match status" value="1"/>
</dbReference>
<evidence type="ECO:0000313" key="5">
    <source>
        <dbReference type="Proteomes" id="UP000238007"/>
    </source>
</evidence>
<dbReference type="PANTHER" id="PTHR43673">
    <property type="entry name" value="NAD(P)H NITROREDUCTASE YDGI-RELATED"/>
    <property type="match status" value="1"/>
</dbReference>
<sequence length="226" mass="24936">MPSDLTDLLRQRRSIRAFTQDPVDRHTVERLCNAARCAPSGANLQPGQFHVLTGTALTGLKTRLGQAVADNTPIDLEYSYFPDVMPPELKDRQRKAGFALYEALGIARRDVTGRRDQFAKNYRFFDAPVGIVVTINRDMGKGCFMDLGMAIMAFLLAAEDEDLGASGIGALANYGAIVHDHLELPQDEMVVCGIALGVPDKEAKVNQFRTERLPLDAFTTFRGFDD</sequence>
<protein>
    <submittedName>
        <fullName evidence="4">Nitroreductase</fullName>
    </submittedName>
</protein>
<evidence type="ECO:0000256" key="1">
    <source>
        <dbReference type="ARBA" id="ARBA00007118"/>
    </source>
</evidence>
<evidence type="ECO:0000256" key="2">
    <source>
        <dbReference type="ARBA" id="ARBA00023002"/>
    </source>
</evidence>
<dbReference type="RefSeq" id="WP_106358348.1">
    <property type="nucleotide sequence ID" value="NZ_PVTP01000009.1"/>
</dbReference>
<dbReference type="AlphaFoldDB" id="A0A2T0VWM2"/>
<dbReference type="GO" id="GO:0016491">
    <property type="term" value="F:oxidoreductase activity"/>
    <property type="evidence" value="ECO:0007669"/>
    <property type="project" value="UniProtKB-KW"/>
</dbReference>
<proteinExistence type="inferred from homology"/>
<dbReference type="OrthoDB" id="9802510at2"/>
<reference evidence="4 5" key="1">
    <citation type="submission" date="2018-03" db="EMBL/GenBank/DDBJ databases">
        <title>Genomic Encyclopedia of Archaeal and Bacterial Type Strains, Phase II (KMG-II): from individual species to whole genera.</title>
        <authorList>
            <person name="Goeker M."/>
        </authorList>
    </citation>
    <scope>NUCLEOTIDE SEQUENCE [LARGE SCALE GENOMIC DNA]</scope>
    <source>
        <strain evidence="4 5">DSM 101533</strain>
    </source>
</reference>
<keyword evidence="2" id="KW-0560">Oxidoreductase</keyword>
<name>A0A2T0VWM2_9RHOB</name>
<keyword evidence="5" id="KW-1185">Reference proteome</keyword>
<accession>A0A2T0VWM2</accession>
<dbReference type="CDD" id="cd02136">
    <property type="entry name" value="PnbA_NfnB-like"/>
    <property type="match status" value="1"/>
</dbReference>
<dbReference type="EMBL" id="PVTP01000009">
    <property type="protein sequence ID" value="PRY76226.1"/>
    <property type="molecule type" value="Genomic_DNA"/>
</dbReference>
<dbReference type="InterPro" id="IPR029479">
    <property type="entry name" value="Nitroreductase"/>
</dbReference>
<evidence type="ECO:0000313" key="4">
    <source>
        <dbReference type="EMBL" id="PRY76226.1"/>
    </source>
</evidence>
<organism evidence="4 5">
    <name type="scientific">Yoonia maritima</name>
    <dbReference type="NCBI Taxonomy" id="1435347"/>
    <lineage>
        <taxon>Bacteria</taxon>
        <taxon>Pseudomonadati</taxon>
        <taxon>Pseudomonadota</taxon>
        <taxon>Alphaproteobacteria</taxon>
        <taxon>Rhodobacterales</taxon>
        <taxon>Paracoccaceae</taxon>
        <taxon>Yoonia</taxon>
    </lineage>
</organism>
<evidence type="ECO:0000259" key="3">
    <source>
        <dbReference type="Pfam" id="PF00881"/>
    </source>
</evidence>
<dbReference type="Gene3D" id="3.40.109.10">
    <property type="entry name" value="NADH Oxidase"/>
    <property type="match status" value="1"/>
</dbReference>
<comment type="similarity">
    <text evidence="1">Belongs to the nitroreductase family.</text>
</comment>
<comment type="caution">
    <text evidence="4">The sequence shown here is derived from an EMBL/GenBank/DDBJ whole genome shotgun (WGS) entry which is preliminary data.</text>
</comment>
<dbReference type="Proteomes" id="UP000238007">
    <property type="component" value="Unassembled WGS sequence"/>
</dbReference>
<dbReference type="Pfam" id="PF00881">
    <property type="entry name" value="Nitroreductase"/>
    <property type="match status" value="1"/>
</dbReference>